<name>A0A1Y2IMM5_TRAC3</name>
<dbReference type="PROSITE" id="PS50879">
    <property type="entry name" value="RNASE_H_1"/>
    <property type="match status" value="1"/>
</dbReference>
<evidence type="ECO:0000259" key="1">
    <source>
        <dbReference type="PROSITE" id="PS50879"/>
    </source>
</evidence>
<evidence type="ECO:0000313" key="2">
    <source>
        <dbReference type="EMBL" id="OSD02360.1"/>
    </source>
</evidence>
<reference evidence="2 3" key="1">
    <citation type="journal article" date="2015" name="Biotechnol. Biofuels">
        <title>Enhanced degradation of softwood versus hardwood by the white-rot fungus Pycnoporus coccineus.</title>
        <authorList>
            <person name="Couturier M."/>
            <person name="Navarro D."/>
            <person name="Chevret D."/>
            <person name="Henrissat B."/>
            <person name="Piumi F."/>
            <person name="Ruiz-Duenas F.J."/>
            <person name="Martinez A.T."/>
            <person name="Grigoriev I.V."/>
            <person name="Riley R."/>
            <person name="Lipzen A."/>
            <person name="Berrin J.G."/>
            <person name="Master E.R."/>
            <person name="Rosso M.N."/>
        </authorList>
    </citation>
    <scope>NUCLEOTIDE SEQUENCE [LARGE SCALE GENOMIC DNA]</scope>
    <source>
        <strain evidence="2 3">BRFM310</strain>
    </source>
</reference>
<dbReference type="EMBL" id="KZ084105">
    <property type="protein sequence ID" value="OSD02360.1"/>
    <property type="molecule type" value="Genomic_DNA"/>
</dbReference>
<organism evidence="2 3">
    <name type="scientific">Trametes coccinea (strain BRFM310)</name>
    <name type="common">Pycnoporus coccineus</name>
    <dbReference type="NCBI Taxonomy" id="1353009"/>
    <lineage>
        <taxon>Eukaryota</taxon>
        <taxon>Fungi</taxon>
        <taxon>Dikarya</taxon>
        <taxon>Basidiomycota</taxon>
        <taxon>Agaricomycotina</taxon>
        <taxon>Agaricomycetes</taxon>
        <taxon>Polyporales</taxon>
        <taxon>Polyporaceae</taxon>
        <taxon>Trametes</taxon>
    </lineage>
</organism>
<protein>
    <recommendedName>
        <fullName evidence="1">RNase H type-1 domain-containing protein</fullName>
    </recommendedName>
</protein>
<feature type="domain" description="RNase H type-1" evidence="1">
    <location>
        <begin position="1"/>
        <end position="65"/>
    </location>
</feature>
<dbReference type="GO" id="GO:0003676">
    <property type="term" value="F:nucleic acid binding"/>
    <property type="evidence" value="ECO:0007669"/>
    <property type="project" value="InterPro"/>
</dbReference>
<dbReference type="InterPro" id="IPR002156">
    <property type="entry name" value="RNaseH_domain"/>
</dbReference>
<dbReference type="Proteomes" id="UP000193067">
    <property type="component" value="Unassembled WGS sequence"/>
</dbReference>
<evidence type="ECO:0000313" key="3">
    <source>
        <dbReference type="Proteomes" id="UP000193067"/>
    </source>
</evidence>
<dbReference type="SUPFAM" id="SSF53098">
    <property type="entry name" value="Ribonuclease H-like"/>
    <property type="match status" value="1"/>
</dbReference>
<dbReference type="InterPro" id="IPR036397">
    <property type="entry name" value="RNaseH_sf"/>
</dbReference>
<proteinExistence type="predicted"/>
<dbReference type="AlphaFoldDB" id="A0A1Y2IMM5"/>
<keyword evidence="3" id="KW-1185">Reference proteome</keyword>
<dbReference type="Gene3D" id="3.30.420.10">
    <property type="entry name" value="Ribonuclease H-like superfamily/Ribonuclease H"/>
    <property type="match status" value="1"/>
</dbReference>
<dbReference type="OrthoDB" id="2752996at2759"/>
<accession>A0A1Y2IMM5</accession>
<dbReference type="GO" id="GO:0004523">
    <property type="term" value="F:RNA-DNA hybrid ribonuclease activity"/>
    <property type="evidence" value="ECO:0007669"/>
    <property type="project" value="InterPro"/>
</dbReference>
<gene>
    <name evidence="2" type="ORF">PYCCODRAFT_396873</name>
</gene>
<dbReference type="STRING" id="1353009.A0A1Y2IMM5"/>
<dbReference type="InterPro" id="IPR012337">
    <property type="entry name" value="RNaseH-like_sf"/>
</dbReference>
<sequence>MESVTKYRKRNEDEGFITQQNATLTQALIGALLERQTTTAFRWVKGLDGHPANEAADKLAGLGARKNQPDKVDLRVSDRVRITGARLSTITQALAYRAIRSKKELSASVRPSTQERIALIISDIEDEFGIQIAEAQLWKSLKKPTVSREARQWIWMTIHDGYMIGNRWMRPNMSDEMKARGVCKTCTQTESMQHILFVCAAVGRETIWALLSQLWASTGNKELIPCWGNTLGAACAAILTEHGARKAPSENLWAILAIESAHLIWKLRCERVIAKDGVEFSTQEVTNRWYAALSNRISLERKVVALMTGLEGTETADWVTDGGVLVGIKRGR</sequence>